<dbReference type="AlphaFoldDB" id="A0A0Q9WXJ3"/>
<organism evidence="5 6">
    <name type="scientific">Drosophila virilis</name>
    <name type="common">Fruit fly</name>
    <dbReference type="NCBI Taxonomy" id="7244"/>
    <lineage>
        <taxon>Eukaryota</taxon>
        <taxon>Metazoa</taxon>
        <taxon>Ecdysozoa</taxon>
        <taxon>Arthropoda</taxon>
        <taxon>Hexapoda</taxon>
        <taxon>Insecta</taxon>
        <taxon>Pterygota</taxon>
        <taxon>Neoptera</taxon>
        <taxon>Endopterygota</taxon>
        <taxon>Diptera</taxon>
        <taxon>Brachycera</taxon>
        <taxon>Muscomorpha</taxon>
        <taxon>Ephydroidea</taxon>
        <taxon>Drosophilidae</taxon>
        <taxon>Drosophila</taxon>
    </lineage>
</organism>
<dbReference type="InterPro" id="IPR054042">
    <property type="entry name" value="WHD_Dark"/>
</dbReference>
<dbReference type="GO" id="GO:0005829">
    <property type="term" value="C:cytosol"/>
    <property type="evidence" value="ECO:0007669"/>
    <property type="project" value="UniProtKB-ARBA"/>
</dbReference>
<dbReference type="GO" id="GO:0006915">
    <property type="term" value="P:apoptotic process"/>
    <property type="evidence" value="ECO:0007669"/>
    <property type="project" value="UniProtKB-KW"/>
</dbReference>
<dbReference type="InterPro" id="IPR036322">
    <property type="entry name" value="WD40_repeat_dom_sf"/>
</dbReference>
<accession>A0A0Q9WXJ3</accession>
<evidence type="ECO:0000259" key="3">
    <source>
        <dbReference type="Pfam" id="PF22080"/>
    </source>
</evidence>
<gene>
    <name evidence="5" type="primary">Dvir\GJ19684</name>
    <name evidence="5" type="ORF">Dvir_GJ19684</name>
</gene>
<dbReference type="PANTHER" id="PTHR22845:SF5">
    <property type="entry name" value="APOPTOTIC PROTEASE-ACTIVATING FACTOR 1"/>
    <property type="match status" value="1"/>
</dbReference>
<dbReference type="InterPro" id="IPR015943">
    <property type="entry name" value="WD40/YVTN_repeat-like_dom_sf"/>
</dbReference>
<evidence type="ECO:0000313" key="5">
    <source>
        <dbReference type="EMBL" id="KRF85691.1"/>
    </source>
</evidence>
<dbReference type="OrthoDB" id="1357022at2759"/>
<keyword evidence="1" id="KW-0053">Apoptosis</keyword>
<dbReference type="Pfam" id="PF22164">
    <property type="entry name" value="WHD_Dark"/>
    <property type="match status" value="1"/>
</dbReference>
<evidence type="ECO:0000259" key="2">
    <source>
        <dbReference type="Pfam" id="PF00931"/>
    </source>
</evidence>
<proteinExistence type="predicted"/>
<dbReference type="Pfam" id="PF00931">
    <property type="entry name" value="NB-ARC"/>
    <property type="match status" value="1"/>
</dbReference>
<dbReference type="InterPro" id="IPR002182">
    <property type="entry name" value="NB-ARC"/>
</dbReference>
<name>A0A0Q9WXJ3_DROVI</name>
<evidence type="ECO:0000313" key="6">
    <source>
        <dbReference type="Proteomes" id="UP000008792"/>
    </source>
</evidence>
<feature type="domain" description="Dark winged-helix" evidence="4">
    <location>
        <begin position="371"/>
        <end position="434"/>
    </location>
</feature>
<evidence type="ECO:0000259" key="4">
    <source>
        <dbReference type="Pfam" id="PF22164"/>
    </source>
</evidence>
<dbReference type="InterPro" id="IPR036388">
    <property type="entry name" value="WH-like_DNA-bd_sf"/>
</dbReference>
<dbReference type="InterPro" id="IPR027417">
    <property type="entry name" value="P-loop_NTPase"/>
</dbReference>
<dbReference type="Gene3D" id="2.130.10.10">
    <property type="entry name" value="YVTN repeat-like/Quinoprotein amine dehydrogenase"/>
    <property type="match status" value="1"/>
</dbReference>
<dbReference type="GO" id="GO:0043531">
    <property type="term" value="F:ADP binding"/>
    <property type="evidence" value="ECO:0007669"/>
    <property type="project" value="InterPro"/>
</dbReference>
<dbReference type="SUPFAM" id="SSF52540">
    <property type="entry name" value="P-loop containing nucleoside triphosphate hydrolases"/>
    <property type="match status" value="1"/>
</dbReference>
<protein>
    <submittedName>
        <fullName evidence="5">Uncharacterized protein, isoform B</fullName>
    </submittedName>
</protein>
<dbReference type="Gene3D" id="1.25.40.370">
    <property type="match status" value="1"/>
</dbReference>
<reference evidence="5 6" key="1">
    <citation type="journal article" date="2007" name="Nature">
        <title>Evolution of genes and genomes on the Drosophila phylogeny.</title>
        <authorList>
            <consortium name="Drosophila 12 Genomes Consortium"/>
            <person name="Clark A.G."/>
            <person name="Eisen M.B."/>
            <person name="Smith D.R."/>
            <person name="Bergman C.M."/>
            <person name="Oliver B."/>
            <person name="Markow T.A."/>
            <person name="Kaufman T.C."/>
            <person name="Kellis M."/>
            <person name="Gelbart W."/>
            <person name="Iyer V.N."/>
            <person name="Pollard D.A."/>
            <person name="Sackton T.B."/>
            <person name="Larracuente A.M."/>
            <person name="Singh N.D."/>
            <person name="Abad J.P."/>
            <person name="Abt D.N."/>
            <person name="Adryan B."/>
            <person name="Aguade M."/>
            <person name="Akashi H."/>
            <person name="Anderson W.W."/>
            <person name="Aquadro C.F."/>
            <person name="Ardell D.H."/>
            <person name="Arguello R."/>
            <person name="Artieri C.G."/>
            <person name="Barbash D.A."/>
            <person name="Barker D."/>
            <person name="Barsanti P."/>
            <person name="Batterham P."/>
            <person name="Batzoglou S."/>
            <person name="Begun D."/>
            <person name="Bhutkar A."/>
            <person name="Blanco E."/>
            <person name="Bosak S.A."/>
            <person name="Bradley R.K."/>
            <person name="Brand A.D."/>
            <person name="Brent M.R."/>
            <person name="Brooks A.N."/>
            <person name="Brown R.H."/>
            <person name="Butlin R.K."/>
            <person name="Caggese C."/>
            <person name="Calvi B.R."/>
            <person name="Bernardo de Carvalho A."/>
            <person name="Caspi A."/>
            <person name="Castrezana S."/>
            <person name="Celniker S.E."/>
            <person name="Chang J.L."/>
            <person name="Chapple C."/>
            <person name="Chatterji S."/>
            <person name="Chinwalla A."/>
            <person name="Civetta A."/>
            <person name="Clifton S.W."/>
            <person name="Comeron J.M."/>
            <person name="Costello J.C."/>
            <person name="Coyne J.A."/>
            <person name="Daub J."/>
            <person name="David R.G."/>
            <person name="Delcher A.L."/>
            <person name="Delehaunty K."/>
            <person name="Do C.B."/>
            <person name="Ebling H."/>
            <person name="Edwards K."/>
            <person name="Eickbush T."/>
            <person name="Evans J.D."/>
            <person name="Filipski A."/>
            <person name="Findeiss S."/>
            <person name="Freyhult E."/>
            <person name="Fulton L."/>
            <person name="Fulton R."/>
            <person name="Garcia A.C."/>
            <person name="Gardiner A."/>
            <person name="Garfield D.A."/>
            <person name="Garvin B.E."/>
            <person name="Gibson G."/>
            <person name="Gilbert D."/>
            <person name="Gnerre S."/>
            <person name="Godfrey J."/>
            <person name="Good R."/>
            <person name="Gotea V."/>
            <person name="Gravely B."/>
            <person name="Greenberg A.J."/>
            <person name="Griffiths-Jones S."/>
            <person name="Gross S."/>
            <person name="Guigo R."/>
            <person name="Gustafson E.A."/>
            <person name="Haerty W."/>
            <person name="Hahn M.W."/>
            <person name="Halligan D.L."/>
            <person name="Halpern A.L."/>
            <person name="Halter G.M."/>
            <person name="Han M.V."/>
            <person name="Heger A."/>
            <person name="Hillier L."/>
            <person name="Hinrichs A.S."/>
            <person name="Holmes I."/>
            <person name="Hoskins R.A."/>
            <person name="Hubisz M.J."/>
            <person name="Hultmark D."/>
            <person name="Huntley M.A."/>
            <person name="Jaffe D.B."/>
            <person name="Jagadeeshan S."/>
            <person name="Jeck W.R."/>
            <person name="Johnson J."/>
            <person name="Jones C.D."/>
            <person name="Jordan W.C."/>
            <person name="Karpen G.H."/>
            <person name="Kataoka E."/>
            <person name="Keightley P.D."/>
            <person name="Kheradpour P."/>
            <person name="Kirkness E.F."/>
            <person name="Koerich L.B."/>
            <person name="Kristiansen K."/>
            <person name="Kudrna D."/>
            <person name="Kulathinal R.J."/>
            <person name="Kumar S."/>
            <person name="Kwok R."/>
            <person name="Lander E."/>
            <person name="Langley C.H."/>
            <person name="Lapoint R."/>
            <person name="Lazzaro B.P."/>
            <person name="Lee S.J."/>
            <person name="Levesque L."/>
            <person name="Li R."/>
            <person name="Lin C.F."/>
            <person name="Lin M.F."/>
            <person name="Lindblad-Toh K."/>
            <person name="Llopart A."/>
            <person name="Long M."/>
            <person name="Low L."/>
            <person name="Lozovsky E."/>
            <person name="Lu J."/>
            <person name="Luo M."/>
            <person name="Machado C.A."/>
            <person name="Makalowski W."/>
            <person name="Marzo M."/>
            <person name="Matsuda M."/>
            <person name="Matzkin L."/>
            <person name="McAllister B."/>
            <person name="McBride C.S."/>
            <person name="McKernan B."/>
            <person name="McKernan K."/>
            <person name="Mendez-Lago M."/>
            <person name="Minx P."/>
            <person name="Mollenhauer M.U."/>
            <person name="Montooth K."/>
            <person name="Mount S.M."/>
            <person name="Mu X."/>
            <person name="Myers E."/>
            <person name="Negre B."/>
            <person name="Newfeld S."/>
            <person name="Nielsen R."/>
            <person name="Noor M.A."/>
            <person name="O'Grady P."/>
            <person name="Pachter L."/>
            <person name="Papaceit M."/>
            <person name="Parisi M.J."/>
            <person name="Parisi M."/>
            <person name="Parts L."/>
            <person name="Pedersen J.S."/>
            <person name="Pesole G."/>
            <person name="Phillippy A.M."/>
            <person name="Ponting C.P."/>
            <person name="Pop M."/>
            <person name="Porcelli D."/>
            <person name="Powell J.R."/>
            <person name="Prohaska S."/>
            <person name="Pruitt K."/>
            <person name="Puig M."/>
            <person name="Quesneville H."/>
            <person name="Ram K.R."/>
            <person name="Rand D."/>
            <person name="Rasmussen M.D."/>
            <person name="Reed L.K."/>
            <person name="Reenan R."/>
            <person name="Reily A."/>
            <person name="Remington K.A."/>
            <person name="Rieger T.T."/>
            <person name="Ritchie M.G."/>
            <person name="Robin C."/>
            <person name="Rogers Y.H."/>
            <person name="Rohde C."/>
            <person name="Rozas J."/>
            <person name="Rubenfield M.J."/>
            <person name="Ruiz A."/>
            <person name="Russo S."/>
            <person name="Salzberg S.L."/>
            <person name="Sanchez-Gracia A."/>
            <person name="Saranga D.J."/>
            <person name="Sato H."/>
            <person name="Schaeffer S.W."/>
            <person name="Schatz M.C."/>
            <person name="Schlenke T."/>
            <person name="Schwartz R."/>
            <person name="Segarra C."/>
            <person name="Singh R.S."/>
            <person name="Sirot L."/>
            <person name="Sirota M."/>
            <person name="Sisneros N.B."/>
            <person name="Smith C.D."/>
            <person name="Smith T.F."/>
            <person name="Spieth J."/>
            <person name="Stage D.E."/>
            <person name="Stark A."/>
            <person name="Stephan W."/>
            <person name="Strausberg R.L."/>
            <person name="Strempel S."/>
            <person name="Sturgill D."/>
            <person name="Sutton G."/>
            <person name="Sutton G.G."/>
            <person name="Tao W."/>
            <person name="Teichmann S."/>
            <person name="Tobari Y.N."/>
            <person name="Tomimura Y."/>
            <person name="Tsolas J.M."/>
            <person name="Valente V.L."/>
            <person name="Venter E."/>
            <person name="Venter J.C."/>
            <person name="Vicario S."/>
            <person name="Vieira F.G."/>
            <person name="Vilella A.J."/>
            <person name="Villasante A."/>
            <person name="Walenz B."/>
            <person name="Wang J."/>
            <person name="Wasserman M."/>
            <person name="Watts T."/>
            <person name="Wilson D."/>
            <person name="Wilson R.K."/>
            <person name="Wing R.A."/>
            <person name="Wolfner M.F."/>
            <person name="Wong A."/>
            <person name="Wong G.K."/>
            <person name="Wu C.I."/>
            <person name="Wu G."/>
            <person name="Yamamoto D."/>
            <person name="Yang H.P."/>
            <person name="Yang S.P."/>
            <person name="Yorke J.A."/>
            <person name="Yoshida K."/>
            <person name="Zdobnov E."/>
            <person name="Zhang P."/>
            <person name="Zhang Y."/>
            <person name="Zimin A.V."/>
            <person name="Baldwin J."/>
            <person name="Abdouelleil A."/>
            <person name="Abdulkadir J."/>
            <person name="Abebe A."/>
            <person name="Abera B."/>
            <person name="Abreu J."/>
            <person name="Acer S.C."/>
            <person name="Aftuck L."/>
            <person name="Alexander A."/>
            <person name="An P."/>
            <person name="Anderson E."/>
            <person name="Anderson S."/>
            <person name="Arachi H."/>
            <person name="Azer M."/>
            <person name="Bachantsang P."/>
            <person name="Barry A."/>
            <person name="Bayul T."/>
            <person name="Berlin A."/>
            <person name="Bessette D."/>
            <person name="Bloom T."/>
            <person name="Blye J."/>
            <person name="Boguslavskiy L."/>
            <person name="Bonnet C."/>
            <person name="Boukhgalter B."/>
            <person name="Bourzgui I."/>
            <person name="Brown A."/>
            <person name="Cahill P."/>
            <person name="Channer S."/>
            <person name="Cheshatsang Y."/>
            <person name="Chuda L."/>
            <person name="Citroen M."/>
            <person name="Collymore A."/>
            <person name="Cooke P."/>
            <person name="Costello M."/>
            <person name="D'Aco K."/>
            <person name="Daza R."/>
            <person name="De Haan G."/>
            <person name="DeGray S."/>
            <person name="DeMaso C."/>
            <person name="Dhargay N."/>
            <person name="Dooley K."/>
            <person name="Dooley E."/>
            <person name="Doricent M."/>
            <person name="Dorje P."/>
            <person name="Dorjee K."/>
            <person name="Dupes A."/>
            <person name="Elong R."/>
            <person name="Falk J."/>
            <person name="Farina A."/>
            <person name="Faro S."/>
            <person name="Ferguson D."/>
            <person name="Fisher S."/>
            <person name="Foley C.D."/>
            <person name="Franke A."/>
            <person name="Friedrich D."/>
            <person name="Gadbois L."/>
            <person name="Gearin G."/>
            <person name="Gearin C.R."/>
            <person name="Giannoukos G."/>
            <person name="Goode T."/>
            <person name="Graham J."/>
            <person name="Grandbois E."/>
            <person name="Grewal S."/>
            <person name="Gyaltsen K."/>
            <person name="Hafez N."/>
            <person name="Hagos B."/>
            <person name="Hall J."/>
            <person name="Henson C."/>
            <person name="Hollinger A."/>
            <person name="Honan T."/>
            <person name="Huard M.D."/>
            <person name="Hughes L."/>
            <person name="Hurhula B."/>
            <person name="Husby M.E."/>
            <person name="Kamat A."/>
            <person name="Kanga B."/>
            <person name="Kashin S."/>
            <person name="Khazanovich D."/>
            <person name="Kisner P."/>
            <person name="Lance K."/>
            <person name="Lara M."/>
            <person name="Lee W."/>
            <person name="Lennon N."/>
            <person name="Letendre F."/>
            <person name="LeVine R."/>
            <person name="Lipovsky A."/>
            <person name="Liu X."/>
            <person name="Liu J."/>
            <person name="Liu S."/>
            <person name="Lokyitsang T."/>
            <person name="Lokyitsang Y."/>
            <person name="Lubonja R."/>
            <person name="Lui A."/>
            <person name="MacDonald P."/>
            <person name="Magnisalis V."/>
            <person name="Maru K."/>
            <person name="Matthews C."/>
            <person name="McCusker W."/>
            <person name="McDonough S."/>
            <person name="Mehta T."/>
            <person name="Meldrim J."/>
            <person name="Meneus L."/>
            <person name="Mihai O."/>
            <person name="Mihalev A."/>
            <person name="Mihova T."/>
            <person name="Mittelman R."/>
            <person name="Mlenga V."/>
            <person name="Montmayeur A."/>
            <person name="Mulrain L."/>
            <person name="Navidi A."/>
            <person name="Naylor J."/>
            <person name="Negash T."/>
            <person name="Nguyen T."/>
            <person name="Nguyen N."/>
            <person name="Nicol R."/>
            <person name="Norbu C."/>
            <person name="Norbu N."/>
            <person name="Novod N."/>
            <person name="O'Neill B."/>
            <person name="Osman S."/>
            <person name="Markiewicz E."/>
            <person name="Oyono O.L."/>
            <person name="Patti C."/>
            <person name="Phunkhang P."/>
            <person name="Pierre F."/>
            <person name="Priest M."/>
            <person name="Raghuraman S."/>
            <person name="Rege F."/>
            <person name="Reyes R."/>
            <person name="Rise C."/>
            <person name="Rogov P."/>
            <person name="Ross K."/>
            <person name="Ryan E."/>
            <person name="Settipalli S."/>
            <person name="Shea T."/>
            <person name="Sherpa N."/>
            <person name="Shi L."/>
            <person name="Shih D."/>
            <person name="Sparrow T."/>
            <person name="Spaulding J."/>
            <person name="Stalker J."/>
            <person name="Stange-Thomann N."/>
            <person name="Stavropoulos S."/>
            <person name="Stone C."/>
            <person name="Strader C."/>
            <person name="Tesfaye S."/>
            <person name="Thomson T."/>
            <person name="Thoulutsang Y."/>
            <person name="Thoulutsang D."/>
            <person name="Topham K."/>
            <person name="Topping I."/>
            <person name="Tsamla T."/>
            <person name="Vassiliev H."/>
            <person name="Vo A."/>
            <person name="Wangchuk T."/>
            <person name="Wangdi T."/>
            <person name="Weiand M."/>
            <person name="Wilkinson J."/>
            <person name="Wilson A."/>
            <person name="Yadav S."/>
            <person name="Young G."/>
            <person name="Yu Q."/>
            <person name="Zembek L."/>
            <person name="Zhong D."/>
            <person name="Zimmer A."/>
            <person name="Zwirko Z."/>
            <person name="Jaffe D.B."/>
            <person name="Alvarez P."/>
            <person name="Brockman W."/>
            <person name="Butler J."/>
            <person name="Chin C."/>
            <person name="Gnerre S."/>
            <person name="Grabherr M."/>
            <person name="Kleber M."/>
            <person name="Mauceli E."/>
            <person name="MacCallum I."/>
        </authorList>
    </citation>
    <scope>NUCLEOTIDE SEQUENCE [LARGE SCALE GENOMIC DNA]</scope>
    <source>
        <strain evidence="6">Tucson 15010-1051.87</strain>
    </source>
</reference>
<feature type="domain" description="Dark CARD" evidence="3">
    <location>
        <begin position="15"/>
        <end position="96"/>
    </location>
</feature>
<dbReference type="SUPFAM" id="SSF50978">
    <property type="entry name" value="WD40 repeat-like"/>
    <property type="match status" value="1"/>
</dbReference>
<dbReference type="Gene3D" id="3.40.50.300">
    <property type="entry name" value="P-loop containing nucleotide triphosphate hydrolases"/>
    <property type="match status" value="1"/>
</dbReference>
<dbReference type="InterPro" id="IPR054304">
    <property type="entry name" value="Dark_CARD"/>
</dbReference>
<dbReference type="Pfam" id="PF22080">
    <property type="entry name" value="Dark_CARD"/>
    <property type="match status" value="1"/>
</dbReference>
<dbReference type="EMBL" id="CH940659">
    <property type="protein sequence ID" value="KRF85691.1"/>
    <property type="molecule type" value="Genomic_DNA"/>
</dbReference>
<feature type="domain" description="NB-ARC" evidence="2">
    <location>
        <begin position="137"/>
        <end position="303"/>
    </location>
</feature>
<dbReference type="Proteomes" id="UP000008792">
    <property type="component" value="Unassembled WGS sequence"/>
</dbReference>
<sequence>MSCCNSVNEQHSYGDIIPVFLEDFKKDFDCKDIEDILRIILKKKEVDDIVKMPHPLQTYRLFWTLRNQRKETVKKFVEEGLKDSHGPNYGFLMSAIQKECIDPSLNTETYIQEVDRLYNDNQEFTKYNVPRIEPYLELQKALLELRPSKNVVVEGDLGAGKQWLVLDVCSSYVVQRKMDFKIFWLDVRSCLCPESRLEMLQSFLYQIAPNLCSYCNQSVPLRIESVQTQLRNILKNKSYKNCLLVLRNVQNKETWQAFNLGCKILLTSRDKSVVNFLSPVTTTHVTVNDVLTLSEMESLFAKYLSENQDDSVEDLTVALYRQQIRNPLQLSVIAESIQDGLCTIDNWKQINSAKLTTIIKTSLNVLEPKDRQLYEALFIFPDSAHIPIQLLGAVWSVTDPIHVVNKLNKYFLVKKHKDKQNRLTITLPSIYRELKLPIKNEAALNRRIIDYYNIPQVFDSYNGLTLPHLDNYFYSHIGDHLSKLNNSLEKKSLFRKIFLDFRFLDQKIRNDSTPWNARGSVLHTLQVLRFYGEQIADNDLLCTLMDFLLNAEEKLIRSEFTCLLQIALMTAEGALYDEAYRQAQLFPNYVWFTERGRFNQHRQIINLGDNQVRHAIYLDNDYCLMALSNQQLLLTDVSLEGDMTYLLSDENNPCDIIEMRVFNNQSHLLTLYSNGCLKLWSLQQLLHRSCGCERPQLAQPPKHSKSFCNVQFVNSAVQRLTNTHADQNVSSFFLDEKDEVENNFIQLHVAFTNGDICICDWDKKEEKFKQSHTPILKTQQRHVKCFSKVLDRYYVLCTDDCTLTVWDLLRGSKETEQLFQTEEALTMQTYIDRFDDGSLHTMLLLIFKSSVWRLRFKQADRNTINPLNQEALKFSDIGAVSITCGRLSKDGRYLVLGTLEGLIVYDLKFSEPVLRSNVSEHIVCLDVYDLNDPILKYIVLCGAAGKNVLHLHTLRNVPGIDKHAITWIHNANREQFEPNVYLRPLLKMIDDGTLFIVDSKSRIYQIPTELVKKHSGAYWSTISTPPMHGHNHITALHVSKNKTIYAGYNNGKIFNITENKELLHEYTIENIDYIKKINSNILIVSSRSKCITLIFDLSILEGKTTLTSIWAVNFGIYTKYARLFDEHFLLIFSEEGIFIC</sequence>
<evidence type="ECO:0000256" key="1">
    <source>
        <dbReference type="ARBA" id="ARBA00022703"/>
    </source>
</evidence>
<keyword evidence="6" id="KW-1185">Reference proteome</keyword>
<dbReference type="Gene3D" id="1.10.10.10">
    <property type="entry name" value="Winged helix-like DNA-binding domain superfamily/Winged helix DNA-binding domain"/>
    <property type="match status" value="1"/>
</dbReference>
<dbReference type="PANTHER" id="PTHR22845">
    <property type="entry name" value="APOPTOTIC PROTEASE-ACTIVATING FACTOR 1"/>
    <property type="match status" value="1"/>
</dbReference>